<dbReference type="Gene3D" id="1.20.1730.10">
    <property type="entry name" value="Sodium/glucose cotransporter"/>
    <property type="match status" value="1"/>
</dbReference>
<evidence type="ECO:0000313" key="9">
    <source>
        <dbReference type="EMBL" id="MFB9776565.1"/>
    </source>
</evidence>
<feature type="transmembrane region" description="Helical" evidence="8">
    <location>
        <begin position="388"/>
        <end position="407"/>
    </location>
</feature>
<evidence type="ECO:0000256" key="8">
    <source>
        <dbReference type="SAM" id="Phobius"/>
    </source>
</evidence>
<feature type="transmembrane region" description="Helical" evidence="8">
    <location>
        <begin position="149"/>
        <end position="171"/>
    </location>
</feature>
<dbReference type="Proteomes" id="UP001589707">
    <property type="component" value="Unassembled WGS sequence"/>
</dbReference>
<accession>A0ABV5X2A0</accession>
<feature type="transmembrane region" description="Helical" evidence="8">
    <location>
        <begin position="47"/>
        <end position="71"/>
    </location>
</feature>
<evidence type="ECO:0000256" key="3">
    <source>
        <dbReference type="ARBA" id="ARBA00022448"/>
    </source>
</evidence>
<organism evidence="9 10">
    <name type="scientific">Brevibacterium otitidis</name>
    <dbReference type="NCBI Taxonomy" id="53364"/>
    <lineage>
        <taxon>Bacteria</taxon>
        <taxon>Bacillati</taxon>
        <taxon>Actinomycetota</taxon>
        <taxon>Actinomycetes</taxon>
        <taxon>Micrococcales</taxon>
        <taxon>Brevibacteriaceae</taxon>
        <taxon>Brevibacterium</taxon>
    </lineage>
</organism>
<evidence type="ECO:0000256" key="4">
    <source>
        <dbReference type="ARBA" id="ARBA00022692"/>
    </source>
</evidence>
<protein>
    <submittedName>
        <fullName evidence="9">Sodium:solute symporter</fullName>
    </submittedName>
</protein>
<comment type="caution">
    <text evidence="9">The sequence shown here is derived from an EMBL/GenBank/DDBJ whole genome shotgun (WGS) entry which is preliminary data.</text>
</comment>
<dbReference type="PROSITE" id="PS50283">
    <property type="entry name" value="NA_SOLUT_SYMP_3"/>
    <property type="match status" value="1"/>
</dbReference>
<feature type="transmembrane region" description="Helical" evidence="8">
    <location>
        <begin position="444"/>
        <end position="463"/>
    </location>
</feature>
<dbReference type="EMBL" id="JBHMAU010000057">
    <property type="protein sequence ID" value="MFB9776565.1"/>
    <property type="molecule type" value="Genomic_DNA"/>
</dbReference>
<dbReference type="InterPro" id="IPR001734">
    <property type="entry name" value="Na/solute_symporter"/>
</dbReference>
<keyword evidence="4 8" id="KW-0812">Transmembrane</keyword>
<reference evidence="9 10" key="1">
    <citation type="submission" date="2024-09" db="EMBL/GenBank/DDBJ databases">
        <authorList>
            <person name="Sun Q."/>
            <person name="Mori K."/>
        </authorList>
    </citation>
    <scope>NUCLEOTIDE SEQUENCE [LARGE SCALE GENOMIC DNA]</scope>
    <source>
        <strain evidence="9 10">JCM 11683</strain>
    </source>
</reference>
<feature type="transmembrane region" description="Helical" evidence="8">
    <location>
        <begin position="266"/>
        <end position="291"/>
    </location>
</feature>
<dbReference type="InterPro" id="IPR050277">
    <property type="entry name" value="Sodium:Solute_Symporter"/>
</dbReference>
<keyword evidence="10" id="KW-1185">Reference proteome</keyword>
<evidence type="ECO:0000256" key="7">
    <source>
        <dbReference type="RuleBase" id="RU362091"/>
    </source>
</evidence>
<keyword evidence="3" id="KW-0813">Transport</keyword>
<feature type="transmembrane region" description="Helical" evidence="8">
    <location>
        <begin position="183"/>
        <end position="204"/>
    </location>
</feature>
<sequence length="484" mass="51921">MNISTMIIIAVSSLVVIGIGAFISFAVGRRHHSNDDWIVGGRSLPIYVVAFTQYATAVGGGVLVAHVGIAYAWGFSIFWYEIFVIIGLLLVALTAGWLRRRKFATLPEVFARLYGEHRLMLTVVAIAVIVVPFGWLATQFVSFANLFNAVTGVNTTTLVIAMAIISMIFVLPGGLTSVAWSDFFFGVFMIGGSLVVAVYAVIAAGGWGTIMSTIPSELSEFPAAITAAGPETILLWFFAILPGTLTNQLYYQRIFAARSVKEARTGIYLSCVMIIIAGTYALIMGLAILSMNPSFGVDGREQAAGWFLTEIPVWLLALYGAFLMATIVSTTGSALQSVVVNLVSDLRRTYVTRKDTEADLVKISRWTTVAVTVVAAGLTIVYPQALGWLILTYAYSASILAVPLLVGMMLASRWRIQPVVAYAAMIIGLITCATAHAMGTTVPYAVFGIVGSLVAYLIALAIWRPTQIAPGAADPTLLQSRGKE</sequence>
<comment type="subcellular location">
    <subcellularLocation>
        <location evidence="1">Membrane</location>
        <topology evidence="1">Multi-pass membrane protein</topology>
    </subcellularLocation>
</comment>
<dbReference type="PANTHER" id="PTHR48086">
    <property type="entry name" value="SODIUM/PROLINE SYMPORTER-RELATED"/>
    <property type="match status" value="1"/>
</dbReference>
<feature type="transmembrane region" description="Helical" evidence="8">
    <location>
        <begin position="419"/>
        <end position="438"/>
    </location>
</feature>
<comment type="similarity">
    <text evidence="2 7">Belongs to the sodium:solute symporter (SSF) (TC 2.A.21) family.</text>
</comment>
<feature type="transmembrane region" description="Helical" evidence="8">
    <location>
        <begin position="363"/>
        <end position="382"/>
    </location>
</feature>
<dbReference type="CDD" id="cd10322">
    <property type="entry name" value="SLC5sbd"/>
    <property type="match status" value="1"/>
</dbReference>
<keyword evidence="6 8" id="KW-0472">Membrane</keyword>
<feature type="transmembrane region" description="Helical" evidence="8">
    <location>
        <begin position="224"/>
        <end position="245"/>
    </location>
</feature>
<dbReference type="PANTHER" id="PTHR48086:SF7">
    <property type="entry name" value="SODIUM-SOLUTE SYMPORTER-RELATED"/>
    <property type="match status" value="1"/>
</dbReference>
<dbReference type="InterPro" id="IPR038377">
    <property type="entry name" value="Na/Glc_symporter_sf"/>
</dbReference>
<proteinExistence type="inferred from homology"/>
<evidence type="ECO:0000256" key="5">
    <source>
        <dbReference type="ARBA" id="ARBA00022989"/>
    </source>
</evidence>
<evidence type="ECO:0000256" key="1">
    <source>
        <dbReference type="ARBA" id="ARBA00004141"/>
    </source>
</evidence>
<feature type="transmembrane region" description="Helical" evidence="8">
    <location>
        <begin position="77"/>
        <end position="98"/>
    </location>
</feature>
<dbReference type="RefSeq" id="WP_376840398.1">
    <property type="nucleotide sequence ID" value="NZ_JBHMAU010000057.1"/>
</dbReference>
<gene>
    <name evidence="9" type="ORF">ACFFN1_09145</name>
</gene>
<keyword evidence="5 8" id="KW-1133">Transmembrane helix</keyword>
<feature type="transmembrane region" description="Helical" evidence="8">
    <location>
        <begin position="311"/>
        <end position="343"/>
    </location>
</feature>
<feature type="transmembrane region" description="Helical" evidence="8">
    <location>
        <begin position="119"/>
        <end position="137"/>
    </location>
</feature>
<name>A0ABV5X2A0_9MICO</name>
<dbReference type="Pfam" id="PF00474">
    <property type="entry name" value="SSF"/>
    <property type="match status" value="1"/>
</dbReference>
<evidence type="ECO:0000256" key="6">
    <source>
        <dbReference type="ARBA" id="ARBA00023136"/>
    </source>
</evidence>
<evidence type="ECO:0000313" key="10">
    <source>
        <dbReference type="Proteomes" id="UP001589707"/>
    </source>
</evidence>
<feature type="transmembrane region" description="Helical" evidence="8">
    <location>
        <begin position="6"/>
        <end position="27"/>
    </location>
</feature>
<evidence type="ECO:0000256" key="2">
    <source>
        <dbReference type="ARBA" id="ARBA00006434"/>
    </source>
</evidence>